<feature type="transmembrane region" description="Helical" evidence="10">
    <location>
        <begin position="129"/>
        <end position="149"/>
    </location>
</feature>
<feature type="transmembrane region" description="Helical" evidence="10">
    <location>
        <begin position="68"/>
        <end position="89"/>
    </location>
</feature>
<evidence type="ECO:0000256" key="1">
    <source>
        <dbReference type="ARBA" id="ARBA00004651"/>
    </source>
</evidence>
<dbReference type="GO" id="GO:0005886">
    <property type="term" value="C:plasma membrane"/>
    <property type="evidence" value="ECO:0007669"/>
    <property type="project" value="UniProtKB-SubCell"/>
</dbReference>
<gene>
    <name evidence="11" type="ORF">Zmor_007635</name>
</gene>
<keyword evidence="2" id="KW-1003">Cell membrane</keyword>
<name>A0AA38IYQ1_9CUCU</name>
<evidence type="ECO:0000256" key="10">
    <source>
        <dbReference type="SAM" id="Phobius"/>
    </source>
</evidence>
<dbReference type="AlphaFoldDB" id="A0AA38IYQ1"/>
<keyword evidence="12" id="KW-1185">Reference proteome</keyword>
<dbReference type="GO" id="GO:0004984">
    <property type="term" value="F:olfactory receptor activity"/>
    <property type="evidence" value="ECO:0007669"/>
    <property type="project" value="InterPro"/>
</dbReference>
<feature type="transmembrane region" description="Helical" evidence="10">
    <location>
        <begin position="35"/>
        <end position="62"/>
    </location>
</feature>
<protein>
    <recommendedName>
        <fullName evidence="13">7tm 6 domain containing protein</fullName>
    </recommendedName>
</protein>
<evidence type="ECO:0008006" key="13">
    <source>
        <dbReference type="Google" id="ProtNLM"/>
    </source>
</evidence>
<dbReference type="GO" id="GO:0005549">
    <property type="term" value="F:odorant binding"/>
    <property type="evidence" value="ECO:0007669"/>
    <property type="project" value="InterPro"/>
</dbReference>
<reference evidence="11" key="1">
    <citation type="journal article" date="2023" name="G3 (Bethesda)">
        <title>Whole genome assemblies of Zophobas morio and Tenebrio molitor.</title>
        <authorList>
            <person name="Kaur S."/>
            <person name="Stinson S.A."/>
            <person name="diCenzo G.C."/>
        </authorList>
    </citation>
    <scope>NUCLEOTIDE SEQUENCE</scope>
    <source>
        <strain evidence="11">QUZm001</strain>
    </source>
</reference>
<dbReference type="Proteomes" id="UP001168821">
    <property type="component" value="Unassembled WGS sequence"/>
</dbReference>
<keyword evidence="9" id="KW-0807">Transducer</keyword>
<feature type="transmembrane region" description="Helical" evidence="10">
    <location>
        <begin position="251"/>
        <end position="272"/>
    </location>
</feature>
<evidence type="ECO:0000256" key="7">
    <source>
        <dbReference type="ARBA" id="ARBA00023136"/>
    </source>
</evidence>
<keyword evidence="7 10" id="KW-0472">Membrane</keyword>
<dbReference type="PANTHER" id="PTHR21137:SF35">
    <property type="entry name" value="ODORANT RECEPTOR 19A-RELATED"/>
    <property type="match status" value="1"/>
</dbReference>
<keyword evidence="6 10" id="KW-1133">Transmembrane helix</keyword>
<evidence type="ECO:0000256" key="4">
    <source>
        <dbReference type="ARBA" id="ARBA00022692"/>
    </source>
</evidence>
<dbReference type="Pfam" id="PF02949">
    <property type="entry name" value="7tm_6"/>
    <property type="match status" value="1"/>
</dbReference>
<keyword evidence="8" id="KW-0675">Receptor</keyword>
<evidence type="ECO:0000313" key="11">
    <source>
        <dbReference type="EMBL" id="KAJ3663349.1"/>
    </source>
</evidence>
<comment type="subcellular location">
    <subcellularLocation>
        <location evidence="1">Cell membrane</location>
        <topology evidence="1">Multi-pass membrane protein</topology>
    </subcellularLocation>
</comment>
<evidence type="ECO:0000256" key="2">
    <source>
        <dbReference type="ARBA" id="ARBA00022475"/>
    </source>
</evidence>
<keyword evidence="3" id="KW-0716">Sensory transduction</keyword>
<keyword evidence="5" id="KW-0552">Olfaction</keyword>
<dbReference type="InterPro" id="IPR004117">
    <property type="entry name" value="7tm6_olfct_rcpt"/>
</dbReference>
<evidence type="ECO:0000313" key="12">
    <source>
        <dbReference type="Proteomes" id="UP001168821"/>
    </source>
</evidence>
<dbReference type="EMBL" id="JALNTZ010000002">
    <property type="protein sequence ID" value="KAJ3663349.1"/>
    <property type="molecule type" value="Genomic_DNA"/>
</dbReference>
<feature type="transmembrane region" description="Helical" evidence="10">
    <location>
        <begin position="284"/>
        <end position="304"/>
    </location>
</feature>
<comment type="caution">
    <text evidence="11">The sequence shown here is derived from an EMBL/GenBank/DDBJ whole genome shotgun (WGS) entry which is preliminary data.</text>
</comment>
<evidence type="ECO:0000256" key="6">
    <source>
        <dbReference type="ARBA" id="ARBA00022989"/>
    </source>
</evidence>
<dbReference type="GO" id="GO:0007165">
    <property type="term" value="P:signal transduction"/>
    <property type="evidence" value="ECO:0007669"/>
    <property type="project" value="UniProtKB-KW"/>
</dbReference>
<keyword evidence="4 10" id="KW-0812">Transmembrane</keyword>
<evidence type="ECO:0000256" key="3">
    <source>
        <dbReference type="ARBA" id="ARBA00022606"/>
    </source>
</evidence>
<evidence type="ECO:0000256" key="9">
    <source>
        <dbReference type="ARBA" id="ARBA00023224"/>
    </source>
</evidence>
<dbReference type="PANTHER" id="PTHR21137">
    <property type="entry name" value="ODORANT RECEPTOR"/>
    <property type="match status" value="1"/>
</dbReference>
<feature type="transmembrane region" description="Helical" evidence="10">
    <location>
        <begin position="178"/>
        <end position="195"/>
    </location>
</feature>
<organism evidence="11 12">
    <name type="scientific">Zophobas morio</name>
    <dbReference type="NCBI Taxonomy" id="2755281"/>
    <lineage>
        <taxon>Eukaryota</taxon>
        <taxon>Metazoa</taxon>
        <taxon>Ecdysozoa</taxon>
        <taxon>Arthropoda</taxon>
        <taxon>Hexapoda</taxon>
        <taxon>Insecta</taxon>
        <taxon>Pterygota</taxon>
        <taxon>Neoptera</taxon>
        <taxon>Endopterygota</taxon>
        <taxon>Coleoptera</taxon>
        <taxon>Polyphaga</taxon>
        <taxon>Cucujiformia</taxon>
        <taxon>Tenebrionidae</taxon>
        <taxon>Zophobas</taxon>
    </lineage>
</organism>
<evidence type="ECO:0000256" key="5">
    <source>
        <dbReference type="ARBA" id="ARBA00022725"/>
    </source>
</evidence>
<evidence type="ECO:0000256" key="8">
    <source>
        <dbReference type="ARBA" id="ARBA00023170"/>
    </source>
</evidence>
<proteinExistence type="predicted"/>
<accession>A0AA38IYQ1</accession>
<sequence>MNKFDWKAATRINISMLKIVGLWPKGDEAYKFNIYTMYAIISINLFINGHTFFQVMNIFFVYSNLEALSSTVFITVSEFLAAVKVYYYVQNIKLLKKLQKDLEKDIFQPRNQHQIFLIQPNLQMWRTTYFTFCVPCAATVALWSVIPILDQTIKEYRLPVFAWYPYNTKISPLYEITYFYQVISLWFLGIANLNIDSLISALMTYVSALCDILSDDIKTLKSESENIHEKIIFCVRRHQEVLGFASGCNKFFDFITLGQFITSVITSAVTMFHLTVVEPFSNEFYSLLIFAACVPIQLFLYCWFGNEVELKVRIIMYFLKM</sequence>